<dbReference type="PANTHER" id="PTHR35901">
    <property type="entry name" value="RIBONUCLEASE VAPC3"/>
    <property type="match status" value="1"/>
</dbReference>
<keyword evidence="2" id="KW-1185">Reference proteome</keyword>
<dbReference type="KEGG" id="tko:TK0851"/>
<dbReference type="OrthoDB" id="97778at2157"/>
<evidence type="ECO:0000313" key="2">
    <source>
        <dbReference type="Proteomes" id="UP000000536"/>
    </source>
</evidence>
<dbReference type="InterPro" id="IPR029060">
    <property type="entry name" value="PIN-like_dom_sf"/>
</dbReference>
<dbReference type="PANTHER" id="PTHR35901:SF1">
    <property type="entry name" value="EXONUCLEASE VAPC9"/>
    <property type="match status" value="1"/>
</dbReference>
<protein>
    <recommendedName>
        <fullName evidence="3">PIN domain-containing protein</fullName>
    </recommendedName>
</protein>
<dbReference type="eggNOG" id="arCOG00730">
    <property type="taxonomic scope" value="Archaea"/>
</dbReference>
<gene>
    <name evidence="1" type="ordered locus">TK0851</name>
</gene>
<evidence type="ECO:0008006" key="3">
    <source>
        <dbReference type="Google" id="ProtNLM"/>
    </source>
</evidence>
<dbReference type="SUPFAM" id="SSF88723">
    <property type="entry name" value="PIN domain-like"/>
    <property type="match status" value="1"/>
</dbReference>
<organism evidence="1 2">
    <name type="scientific">Thermococcus kodakarensis (strain ATCC BAA-918 / JCM 12380 / KOD1)</name>
    <name type="common">Pyrococcus kodakaraensis (strain KOD1)</name>
    <dbReference type="NCBI Taxonomy" id="69014"/>
    <lineage>
        <taxon>Archaea</taxon>
        <taxon>Methanobacteriati</taxon>
        <taxon>Methanobacteriota</taxon>
        <taxon>Thermococci</taxon>
        <taxon>Thermococcales</taxon>
        <taxon>Thermococcaceae</taxon>
        <taxon>Thermococcus</taxon>
    </lineage>
</organism>
<reference evidence="1 2" key="1">
    <citation type="journal article" date="2005" name="Genome Res.">
        <title>Complete genome sequence of the hyperthermophilic archaeon Thermococcus kodakaraensis KOD1 and comparison with Pyrococcus genomes.</title>
        <authorList>
            <person name="Fukui T."/>
            <person name="Atomi H."/>
            <person name="Kanai T."/>
            <person name="Matsumi R."/>
            <person name="Fujiwara S."/>
            <person name="Imanaka T."/>
        </authorList>
    </citation>
    <scope>NUCLEOTIDE SEQUENCE [LARGE SCALE GENOMIC DNA]</scope>
    <source>
        <strain evidence="2">ATCC BAA-918 / JCM 12380 / KOD1</strain>
    </source>
</reference>
<dbReference type="InterPro" id="IPR051619">
    <property type="entry name" value="TypeII_TA_RNase_PINc/VapC"/>
</dbReference>
<dbReference type="InParanoid" id="Q5JI03"/>
<dbReference type="GeneID" id="78447366"/>
<dbReference type="EMBL" id="AP006878">
    <property type="protein sequence ID" value="BAD85040.1"/>
    <property type="molecule type" value="Genomic_DNA"/>
</dbReference>
<dbReference type="Proteomes" id="UP000000536">
    <property type="component" value="Chromosome"/>
</dbReference>
<accession>Q5JI03</accession>
<dbReference type="Gene3D" id="3.40.50.1010">
    <property type="entry name" value="5'-nuclease"/>
    <property type="match status" value="1"/>
</dbReference>
<sequence length="58" mass="6294">MDEAMKLGKKTGASGFDVLFLACAKVCGAVLITDDLKMYEKAREIGIMSQLLREISSP</sequence>
<name>Q5JI03_THEKO</name>
<dbReference type="HOGENOM" id="CLU_2968638_0_0_2"/>
<dbReference type="RefSeq" id="WP_011249802.1">
    <property type="nucleotide sequence ID" value="NC_006624.1"/>
</dbReference>
<dbReference type="STRING" id="69014.TK0851"/>
<dbReference type="AlphaFoldDB" id="Q5JI03"/>
<evidence type="ECO:0000313" key="1">
    <source>
        <dbReference type="EMBL" id="BAD85040.1"/>
    </source>
</evidence>
<proteinExistence type="predicted"/>
<dbReference type="PATRIC" id="fig|69014.16.peg.830"/>
<dbReference type="EnsemblBacteria" id="BAD85040">
    <property type="protein sequence ID" value="BAD85040"/>
    <property type="gene ID" value="TK0851"/>
</dbReference>